<sequence>MFKLKLSKSVNKRFKISCKGKVLRHKACKSHLLQKKTQKRKKKLCKTFCLNKTDFSRLKKQLRT</sequence>
<keyword evidence="2 4" id="KW-0689">Ribosomal protein</keyword>
<dbReference type="PANTHER" id="PTHR33343">
    <property type="entry name" value="54S RIBOSOMAL PROTEIN BL35M"/>
    <property type="match status" value="1"/>
</dbReference>
<proteinExistence type="inferred from homology"/>
<dbReference type="Gene3D" id="4.10.410.60">
    <property type="match status" value="1"/>
</dbReference>
<reference evidence="5" key="1">
    <citation type="journal article" date="2018" name="PLoS ONE">
        <title>Plastid genome analysis of three Nemaliophycidae red algal species suggests environmental adaptation for iron limited habitats.</title>
        <authorList>
            <person name="Cho C.H."/>
            <person name="Choi J.W."/>
            <person name="Lam D.W."/>
            <person name="Kim K.M."/>
            <person name="Yoon H.S."/>
        </authorList>
    </citation>
    <scope>NUCLEOTIDE SEQUENCE</scope>
</reference>
<evidence type="ECO:0000256" key="1">
    <source>
        <dbReference type="ARBA" id="ARBA00006598"/>
    </source>
</evidence>
<name>A0A1C9CGF9_9FLOR</name>
<dbReference type="InterPro" id="IPR001706">
    <property type="entry name" value="Ribosomal_bL35"/>
</dbReference>
<dbReference type="SUPFAM" id="SSF143034">
    <property type="entry name" value="L35p-like"/>
    <property type="match status" value="1"/>
</dbReference>
<evidence type="ECO:0000256" key="4">
    <source>
        <dbReference type="RuleBase" id="RU000568"/>
    </source>
</evidence>
<evidence type="ECO:0000256" key="2">
    <source>
        <dbReference type="ARBA" id="ARBA00022980"/>
    </source>
</evidence>
<evidence type="ECO:0000313" key="5">
    <source>
        <dbReference type="EMBL" id="AOM67455.1"/>
    </source>
</evidence>
<dbReference type="PANTHER" id="PTHR33343:SF1">
    <property type="entry name" value="LARGE RIBOSOMAL SUBUNIT PROTEIN BL35M"/>
    <property type="match status" value="1"/>
</dbReference>
<keyword evidence="5" id="KW-0934">Plastid</keyword>
<dbReference type="GO" id="GO:0015934">
    <property type="term" value="C:large ribosomal subunit"/>
    <property type="evidence" value="ECO:0007669"/>
    <property type="project" value="TreeGrafter"/>
</dbReference>
<dbReference type="NCBIfam" id="TIGR00001">
    <property type="entry name" value="rpmI_bact"/>
    <property type="match status" value="1"/>
</dbReference>
<dbReference type="Pfam" id="PF01632">
    <property type="entry name" value="Ribosomal_L35p"/>
    <property type="match status" value="1"/>
</dbReference>
<accession>A0A1C9CGF9</accession>
<protein>
    <recommendedName>
        <fullName evidence="4">50S ribosomal protein L35</fullName>
    </recommendedName>
</protein>
<comment type="similarity">
    <text evidence="1 4">Belongs to the bacterial ribosomal protein bL35 family.</text>
</comment>
<dbReference type="InterPro" id="IPR037229">
    <property type="entry name" value="Ribosomal_bL35_sf"/>
</dbReference>
<dbReference type="EMBL" id="KX284725">
    <property type="protein sequence ID" value="AOM67455.1"/>
    <property type="molecule type" value="Genomic_DNA"/>
</dbReference>
<dbReference type="PRINTS" id="PR00064">
    <property type="entry name" value="RIBOSOMALL35"/>
</dbReference>
<dbReference type="InterPro" id="IPR021137">
    <property type="entry name" value="Ribosomal_bL35-like"/>
</dbReference>
<evidence type="ECO:0000256" key="3">
    <source>
        <dbReference type="ARBA" id="ARBA00023274"/>
    </source>
</evidence>
<dbReference type="RefSeq" id="YP_009297721.1">
    <property type="nucleotide sequence ID" value="NC_031178.1"/>
</dbReference>
<gene>
    <name evidence="5" type="primary">rpl35</name>
    <name evidence="5" type="ORF">Kuma_021</name>
</gene>
<dbReference type="FunFam" id="4.10.410.60:FF:000001">
    <property type="entry name" value="50S ribosomal protein L35"/>
    <property type="match status" value="1"/>
</dbReference>
<dbReference type="GeneID" id="29056736"/>
<dbReference type="GO" id="GO:0003735">
    <property type="term" value="F:structural constituent of ribosome"/>
    <property type="evidence" value="ECO:0007669"/>
    <property type="project" value="InterPro"/>
</dbReference>
<dbReference type="AlphaFoldDB" id="A0A1C9CGF9"/>
<dbReference type="HAMAP" id="MF_00514">
    <property type="entry name" value="Ribosomal_bL35"/>
    <property type="match status" value="1"/>
</dbReference>
<keyword evidence="3 4" id="KW-0687">Ribonucleoprotein</keyword>
<organism evidence="5">
    <name type="scientific">Kumanoa americana</name>
    <dbReference type="NCBI Taxonomy" id="1196377"/>
    <lineage>
        <taxon>Eukaryota</taxon>
        <taxon>Rhodophyta</taxon>
        <taxon>Florideophyceae</taxon>
        <taxon>Nemaliophycidae</taxon>
        <taxon>Batrachospermales</taxon>
        <taxon>Batrachospermaceae</taxon>
        <taxon>Kumanoa</taxon>
    </lineage>
</organism>
<geneLocation type="plastid" evidence="5"/>
<dbReference type="GO" id="GO:0006412">
    <property type="term" value="P:translation"/>
    <property type="evidence" value="ECO:0007669"/>
    <property type="project" value="InterPro"/>
</dbReference>